<accession>A0A427YFJ3</accession>
<dbReference type="Proteomes" id="UP000279259">
    <property type="component" value="Unassembled WGS sequence"/>
</dbReference>
<protein>
    <submittedName>
        <fullName evidence="2">Uncharacterized protein</fullName>
    </submittedName>
</protein>
<feature type="compositionally biased region" description="Basic and acidic residues" evidence="1">
    <location>
        <begin position="183"/>
        <end position="201"/>
    </location>
</feature>
<dbReference type="EMBL" id="RSCD01000012">
    <property type="protein sequence ID" value="RSH89941.1"/>
    <property type="molecule type" value="Genomic_DNA"/>
</dbReference>
<feature type="region of interest" description="Disordered" evidence="1">
    <location>
        <begin position="94"/>
        <end position="126"/>
    </location>
</feature>
<organism evidence="2 3">
    <name type="scientific">Saitozyma podzolica</name>
    <dbReference type="NCBI Taxonomy" id="1890683"/>
    <lineage>
        <taxon>Eukaryota</taxon>
        <taxon>Fungi</taxon>
        <taxon>Dikarya</taxon>
        <taxon>Basidiomycota</taxon>
        <taxon>Agaricomycotina</taxon>
        <taxon>Tremellomycetes</taxon>
        <taxon>Tremellales</taxon>
        <taxon>Trimorphomycetaceae</taxon>
        <taxon>Saitozyma</taxon>
    </lineage>
</organism>
<dbReference type="AlphaFoldDB" id="A0A427YFJ3"/>
<keyword evidence="3" id="KW-1185">Reference proteome</keyword>
<feature type="region of interest" description="Disordered" evidence="1">
    <location>
        <begin position="160"/>
        <end position="201"/>
    </location>
</feature>
<comment type="caution">
    <text evidence="2">The sequence shown here is derived from an EMBL/GenBank/DDBJ whole genome shotgun (WGS) entry which is preliminary data.</text>
</comment>
<evidence type="ECO:0000313" key="2">
    <source>
        <dbReference type="EMBL" id="RSH89941.1"/>
    </source>
</evidence>
<name>A0A427YFJ3_9TREE</name>
<reference evidence="2 3" key="1">
    <citation type="submission" date="2018-11" db="EMBL/GenBank/DDBJ databases">
        <title>Genome sequence of Saitozyma podzolica DSM 27192.</title>
        <authorList>
            <person name="Aliyu H."/>
            <person name="Gorte O."/>
            <person name="Ochsenreither K."/>
        </authorList>
    </citation>
    <scope>NUCLEOTIDE SEQUENCE [LARGE SCALE GENOMIC DNA]</scope>
    <source>
        <strain evidence="2 3">DSM 27192</strain>
    </source>
</reference>
<proteinExistence type="predicted"/>
<evidence type="ECO:0000313" key="3">
    <source>
        <dbReference type="Proteomes" id="UP000279259"/>
    </source>
</evidence>
<sequence>MISSPPLDVVEASGASAATDPFFAYHDAQPECSGPSTRSLPADHCSASSPPLYIDGLEWRSHLLLEAEAEVHNLQYPRDVPFTFEHSHSGTALGLYIPQTDEPSGSRPWGPSVDTNVNCKPEPEQTRARGVMSARASYHSSSQGRQARYCAVSRDSLTRSCSPRRRQSLPPPDKPLWQGEEWLGPHEDRLGLQRDDAAVSM</sequence>
<gene>
    <name evidence="2" type="ORF">EHS25_001927</name>
</gene>
<evidence type="ECO:0000256" key="1">
    <source>
        <dbReference type="SAM" id="MobiDB-lite"/>
    </source>
</evidence>